<name>A0A2S6HBV9_9GAMM</name>
<dbReference type="PROSITE" id="PS51782">
    <property type="entry name" value="LYSM"/>
    <property type="match status" value="1"/>
</dbReference>
<sequence length="114" mass="12677">MTSNNSKLIFIATLSILSNGCANHSVSPDCAPVSANYIPVSTNYPDIGKHEPEYYLVKKDDTLYAISLLFDLDYGQLAQWNQIAPPSYTIRIGQKIRLSDPIWKKNSDLGSRGK</sequence>
<dbReference type="CDD" id="cd00118">
    <property type="entry name" value="LysM"/>
    <property type="match status" value="1"/>
</dbReference>
<dbReference type="RefSeq" id="WP_104429423.1">
    <property type="nucleotide sequence ID" value="NZ_PTIZ01000007.1"/>
</dbReference>
<accession>A0A2S6HBV9</accession>
<gene>
    <name evidence="2" type="ORF">B0F87_107144</name>
</gene>
<feature type="domain" description="LysM" evidence="1">
    <location>
        <begin position="53"/>
        <end position="98"/>
    </location>
</feature>
<dbReference type="SUPFAM" id="SSF54106">
    <property type="entry name" value="LysM domain"/>
    <property type="match status" value="1"/>
</dbReference>
<protein>
    <submittedName>
        <fullName evidence="2">LysM domain-containing protein</fullName>
    </submittedName>
</protein>
<dbReference type="Gene3D" id="3.10.350.10">
    <property type="entry name" value="LysM domain"/>
    <property type="match status" value="1"/>
</dbReference>
<reference evidence="2 3" key="1">
    <citation type="submission" date="2018-02" db="EMBL/GenBank/DDBJ databases">
        <title>Subsurface microbial communities from deep shales in Ohio and West Virginia, USA.</title>
        <authorList>
            <person name="Wrighton K."/>
        </authorList>
    </citation>
    <scope>NUCLEOTIDE SEQUENCE [LARGE SCALE GENOMIC DNA]</scope>
    <source>
        <strain evidence="2 3">OWC-DMM</strain>
    </source>
</reference>
<dbReference type="Pfam" id="PF01476">
    <property type="entry name" value="LysM"/>
    <property type="match status" value="1"/>
</dbReference>
<evidence type="ECO:0000313" key="3">
    <source>
        <dbReference type="Proteomes" id="UP000240010"/>
    </source>
</evidence>
<dbReference type="Proteomes" id="UP000240010">
    <property type="component" value="Unassembled WGS sequence"/>
</dbReference>
<dbReference type="InterPro" id="IPR018392">
    <property type="entry name" value="LysM"/>
</dbReference>
<dbReference type="AlphaFoldDB" id="A0A2S6HBV9"/>
<evidence type="ECO:0000259" key="1">
    <source>
        <dbReference type="PROSITE" id="PS51782"/>
    </source>
</evidence>
<organism evidence="2 3">
    <name type="scientific">Methylobacter tundripaludum</name>
    <dbReference type="NCBI Taxonomy" id="173365"/>
    <lineage>
        <taxon>Bacteria</taxon>
        <taxon>Pseudomonadati</taxon>
        <taxon>Pseudomonadota</taxon>
        <taxon>Gammaproteobacteria</taxon>
        <taxon>Methylococcales</taxon>
        <taxon>Methylococcaceae</taxon>
        <taxon>Methylobacter</taxon>
    </lineage>
</organism>
<proteinExistence type="predicted"/>
<evidence type="ECO:0000313" key="2">
    <source>
        <dbReference type="EMBL" id="PPK74901.1"/>
    </source>
</evidence>
<dbReference type="InterPro" id="IPR036779">
    <property type="entry name" value="LysM_dom_sf"/>
</dbReference>
<comment type="caution">
    <text evidence="2">The sequence shown here is derived from an EMBL/GenBank/DDBJ whole genome shotgun (WGS) entry which is preliminary data.</text>
</comment>
<dbReference type="EMBL" id="PTIZ01000007">
    <property type="protein sequence ID" value="PPK74901.1"/>
    <property type="molecule type" value="Genomic_DNA"/>
</dbReference>
<dbReference type="SMART" id="SM00257">
    <property type="entry name" value="LysM"/>
    <property type="match status" value="1"/>
</dbReference>